<accession>A0A074XF56</accession>
<dbReference type="GeneID" id="25410544"/>
<dbReference type="Pfam" id="PF20233">
    <property type="entry name" value="DUF6590"/>
    <property type="match status" value="1"/>
</dbReference>
<feature type="domain" description="DUF6590" evidence="2">
    <location>
        <begin position="89"/>
        <end position="229"/>
    </location>
</feature>
<evidence type="ECO:0000313" key="4">
    <source>
        <dbReference type="Proteomes" id="UP000027730"/>
    </source>
</evidence>
<proteinExistence type="predicted"/>
<reference evidence="3 4" key="1">
    <citation type="journal article" date="2014" name="BMC Genomics">
        <title>Genome sequencing of four Aureobasidium pullulans varieties: biotechnological potential, stress tolerance, and description of new species.</title>
        <authorList>
            <person name="Gostin Ar C."/>
            <person name="Ohm R.A."/>
            <person name="Kogej T."/>
            <person name="Sonjak S."/>
            <person name="Turk M."/>
            <person name="Zajc J."/>
            <person name="Zalar P."/>
            <person name="Grube M."/>
            <person name="Sun H."/>
            <person name="Han J."/>
            <person name="Sharma A."/>
            <person name="Chiniquy J."/>
            <person name="Ngan C.Y."/>
            <person name="Lipzen A."/>
            <person name="Barry K."/>
            <person name="Grigoriev I.V."/>
            <person name="Gunde-Cimerman N."/>
        </authorList>
    </citation>
    <scope>NUCLEOTIDE SEQUENCE [LARGE SCALE GENOMIC DNA]</scope>
    <source>
        <strain evidence="3 4">CBS 147.97</strain>
    </source>
</reference>
<dbReference type="Proteomes" id="UP000027730">
    <property type="component" value="Unassembled WGS sequence"/>
</dbReference>
<keyword evidence="4" id="KW-1185">Reference proteome</keyword>
<dbReference type="AlphaFoldDB" id="A0A074XF56"/>
<dbReference type="OrthoDB" id="3834597at2759"/>
<gene>
    <name evidence="3" type="ORF">M436DRAFT_46541</name>
</gene>
<name>A0A074XF56_9PEZI</name>
<evidence type="ECO:0000259" key="2">
    <source>
        <dbReference type="Pfam" id="PF20233"/>
    </source>
</evidence>
<evidence type="ECO:0000256" key="1">
    <source>
        <dbReference type="SAM" id="MobiDB-lite"/>
    </source>
</evidence>
<dbReference type="InterPro" id="IPR046497">
    <property type="entry name" value="DUF6590"/>
</dbReference>
<dbReference type="RefSeq" id="XP_013427528.1">
    <property type="nucleotide sequence ID" value="XM_013572074.1"/>
</dbReference>
<evidence type="ECO:0000313" key="3">
    <source>
        <dbReference type="EMBL" id="KEQ73236.1"/>
    </source>
</evidence>
<organism evidence="3 4">
    <name type="scientific">Aureobasidium namibiae CBS 147.97</name>
    <dbReference type="NCBI Taxonomy" id="1043004"/>
    <lineage>
        <taxon>Eukaryota</taxon>
        <taxon>Fungi</taxon>
        <taxon>Dikarya</taxon>
        <taxon>Ascomycota</taxon>
        <taxon>Pezizomycotina</taxon>
        <taxon>Dothideomycetes</taxon>
        <taxon>Dothideomycetidae</taxon>
        <taxon>Dothideales</taxon>
        <taxon>Saccotheciaceae</taxon>
        <taxon>Aureobasidium</taxon>
    </lineage>
</organism>
<dbReference type="HOGENOM" id="CLU_997421_0_0_1"/>
<sequence length="282" mass="31637">MPGPFGDVPKAHEDALRRNTRSRGISAPPPIRRSPRLAGIPADSDFVLSSKRFFTPEGLGIHSTVVFDRKKGEWRGEWAYRVNKNTRKKPFFPGQIIQAFDAHPQTVLDKTLDDPCIAQVAAGPVFAKVRAMIVINLTADGIFCLPMYTSKPGKSKPAQRLAEMASICDDNKWKGRTPWAGQPLQMTIYSPRDSPNRSLIELLQPVHVLSASRIIPIGFISGGEYARLMRLLHHKETQARAAAFHVYGETYLPITGWAPKPRIHRPYPKAKANMHNRTGMRW</sequence>
<feature type="region of interest" description="Disordered" evidence="1">
    <location>
        <begin position="1"/>
        <end position="38"/>
    </location>
</feature>
<protein>
    <recommendedName>
        <fullName evidence="2">DUF6590 domain-containing protein</fullName>
    </recommendedName>
</protein>
<dbReference type="EMBL" id="KL584709">
    <property type="protein sequence ID" value="KEQ73236.1"/>
    <property type="molecule type" value="Genomic_DNA"/>
</dbReference>